<dbReference type="InterPro" id="IPR053038">
    <property type="entry name" value="RLP_Defense"/>
</dbReference>
<feature type="region of interest" description="Disordered" evidence="1">
    <location>
        <begin position="360"/>
        <end position="398"/>
    </location>
</feature>
<dbReference type="SUPFAM" id="SSF52058">
    <property type="entry name" value="L domain-like"/>
    <property type="match status" value="1"/>
</dbReference>
<keyword evidence="2" id="KW-0812">Transmembrane</keyword>
<dbReference type="AlphaFoldDB" id="A0A124SAM6"/>
<sequence length="436" mass="46367">MKLSTSTFLLLLLLHHAAAATAPSPSAAATAASPALSPPSSSTSSTLDPKQVRALQSLYIPTTHDPCTQPSFHNATVCDTATPFRHLRSLRLTNCSDDLSLSTTALSSLSTLTSLTFLNCHVPIVHFPTSLSTNLRSFTSINSLQRLTGVFLSRFSNLTELEISGDNIKASGIHIITSNMNSLNTVTLSNTNLSGLIPKHWNPKLTHMDFSDNKLNGTIPTSLTLLEGLKFLNLSSNQLSGEIPTSFGNLISLQNLSLSSNSISGPIPGSISTISRLVHLDLGSNQLNGTIPRSISGMKGLKYLNLEKNNFHGVMPFNASFIKRLAVFKIGGNDNMCYNHSTISKKVKLGIAPCDKHGRPILPPPAADEPSSSVDDISSGDYDDGGDDGKKKNRDNGDHGPNKVVLGVAIGLSAVVFLIIFLVMLSKCGGRCCGCC</sequence>
<feature type="compositionally biased region" description="Basic and acidic residues" evidence="1">
    <location>
        <begin position="387"/>
        <end position="398"/>
    </location>
</feature>
<feature type="region of interest" description="Disordered" evidence="1">
    <location>
        <begin position="29"/>
        <end position="48"/>
    </location>
</feature>
<dbReference type="Gramene" id="KVH87957">
    <property type="protein sequence ID" value="KVH87957"/>
    <property type="gene ID" value="Ccrd_024662"/>
</dbReference>
<organism evidence="4 5">
    <name type="scientific">Cynara cardunculus var. scolymus</name>
    <name type="common">Globe artichoke</name>
    <name type="synonym">Cynara scolymus</name>
    <dbReference type="NCBI Taxonomy" id="59895"/>
    <lineage>
        <taxon>Eukaryota</taxon>
        <taxon>Viridiplantae</taxon>
        <taxon>Streptophyta</taxon>
        <taxon>Embryophyta</taxon>
        <taxon>Tracheophyta</taxon>
        <taxon>Spermatophyta</taxon>
        <taxon>Magnoliopsida</taxon>
        <taxon>eudicotyledons</taxon>
        <taxon>Gunneridae</taxon>
        <taxon>Pentapetalae</taxon>
        <taxon>asterids</taxon>
        <taxon>campanulids</taxon>
        <taxon>Asterales</taxon>
        <taxon>Asteraceae</taxon>
        <taxon>Carduoideae</taxon>
        <taxon>Cardueae</taxon>
        <taxon>Carduinae</taxon>
        <taxon>Cynara</taxon>
    </lineage>
</organism>
<dbReference type="PANTHER" id="PTHR48064">
    <property type="entry name" value="OS01G0750400 PROTEIN"/>
    <property type="match status" value="1"/>
</dbReference>
<evidence type="ECO:0000313" key="5">
    <source>
        <dbReference type="Proteomes" id="UP000243975"/>
    </source>
</evidence>
<feature type="transmembrane region" description="Helical" evidence="2">
    <location>
        <begin position="404"/>
        <end position="425"/>
    </location>
</feature>
<feature type="compositionally biased region" description="Low complexity" evidence="1">
    <location>
        <begin position="29"/>
        <end position="47"/>
    </location>
</feature>
<proteinExistence type="predicted"/>
<dbReference type="OMA" id="EKNNFHG"/>
<name>A0A124SAM6_CYNCS</name>
<dbReference type="PANTHER" id="PTHR48064:SF1">
    <property type="entry name" value="RECEPTOR-LIKE PROTEIN 51-RELATED"/>
    <property type="match status" value="1"/>
</dbReference>
<keyword evidence="5" id="KW-1185">Reference proteome</keyword>
<dbReference type="InterPro" id="IPR032675">
    <property type="entry name" value="LRR_dom_sf"/>
</dbReference>
<feature type="signal peptide" evidence="3">
    <location>
        <begin position="1"/>
        <end position="19"/>
    </location>
</feature>
<dbReference type="Pfam" id="PF00560">
    <property type="entry name" value="LRR_1"/>
    <property type="match status" value="2"/>
</dbReference>
<protein>
    <submittedName>
        <fullName evidence="4">Leucine-rich repeat-containing protein</fullName>
    </submittedName>
</protein>
<dbReference type="OrthoDB" id="676979at2759"/>
<keyword evidence="2" id="KW-0472">Membrane</keyword>
<evidence type="ECO:0000256" key="1">
    <source>
        <dbReference type="SAM" id="MobiDB-lite"/>
    </source>
</evidence>
<feature type="chain" id="PRO_5007176100" evidence="3">
    <location>
        <begin position="20"/>
        <end position="436"/>
    </location>
</feature>
<evidence type="ECO:0000256" key="3">
    <source>
        <dbReference type="SAM" id="SignalP"/>
    </source>
</evidence>
<dbReference type="Gene3D" id="3.80.10.10">
    <property type="entry name" value="Ribonuclease Inhibitor"/>
    <property type="match status" value="2"/>
</dbReference>
<comment type="caution">
    <text evidence="4">The sequence shown here is derived from an EMBL/GenBank/DDBJ whole genome shotgun (WGS) entry which is preliminary data.</text>
</comment>
<dbReference type="InterPro" id="IPR001611">
    <property type="entry name" value="Leu-rich_rpt"/>
</dbReference>
<evidence type="ECO:0000256" key="2">
    <source>
        <dbReference type="SAM" id="Phobius"/>
    </source>
</evidence>
<evidence type="ECO:0000313" key="4">
    <source>
        <dbReference type="EMBL" id="KVH87957.1"/>
    </source>
</evidence>
<accession>A0A124SAM6</accession>
<dbReference type="EMBL" id="LEKV01005671">
    <property type="protein sequence ID" value="KVH87957.1"/>
    <property type="molecule type" value="Genomic_DNA"/>
</dbReference>
<dbReference type="Proteomes" id="UP000243975">
    <property type="component" value="Unassembled WGS sequence"/>
</dbReference>
<dbReference type="Pfam" id="PF13855">
    <property type="entry name" value="LRR_8"/>
    <property type="match status" value="1"/>
</dbReference>
<keyword evidence="2" id="KW-1133">Transmembrane helix</keyword>
<dbReference type="FunFam" id="3.80.10.10:FF:001678">
    <property type="entry name" value="Calmodulin-binding receptor kinase CaMRLK"/>
    <property type="match status" value="1"/>
</dbReference>
<dbReference type="STRING" id="59895.A0A124SAM6"/>
<gene>
    <name evidence="4" type="ORF">Ccrd_024662</name>
</gene>
<feature type="compositionally biased region" description="Low complexity" evidence="1">
    <location>
        <begin position="371"/>
        <end position="380"/>
    </location>
</feature>
<reference evidence="4 5" key="1">
    <citation type="journal article" date="2016" name="Sci. Rep.">
        <title>The genome sequence of the outbreeding globe artichoke constructed de novo incorporating a phase-aware low-pass sequencing strategy of F1 progeny.</title>
        <authorList>
            <person name="Scaglione D."/>
            <person name="Reyes-Chin-Wo S."/>
            <person name="Acquadro A."/>
            <person name="Froenicke L."/>
            <person name="Portis E."/>
            <person name="Beitel C."/>
            <person name="Tirone M."/>
            <person name="Mauro R."/>
            <person name="Lo Monaco A."/>
            <person name="Mauromicale G."/>
            <person name="Faccioli P."/>
            <person name="Cattivelli L."/>
            <person name="Rieseberg L."/>
            <person name="Michelmore R."/>
            <person name="Lanteri S."/>
        </authorList>
    </citation>
    <scope>NUCLEOTIDE SEQUENCE [LARGE SCALE GENOMIC DNA]</scope>
    <source>
        <strain evidence="4">2C</strain>
    </source>
</reference>
<keyword evidence="3" id="KW-0732">Signal</keyword>